<organism evidence="5 6">
    <name type="scientific">Tetrapyrgos nigripes</name>
    <dbReference type="NCBI Taxonomy" id="182062"/>
    <lineage>
        <taxon>Eukaryota</taxon>
        <taxon>Fungi</taxon>
        <taxon>Dikarya</taxon>
        <taxon>Basidiomycota</taxon>
        <taxon>Agaricomycotina</taxon>
        <taxon>Agaricomycetes</taxon>
        <taxon>Agaricomycetidae</taxon>
        <taxon>Agaricales</taxon>
        <taxon>Marasmiineae</taxon>
        <taxon>Marasmiaceae</taxon>
        <taxon>Tetrapyrgos</taxon>
    </lineage>
</organism>
<feature type="region of interest" description="Disordered" evidence="3">
    <location>
        <begin position="266"/>
        <end position="293"/>
    </location>
</feature>
<evidence type="ECO:0000313" key="6">
    <source>
        <dbReference type="Proteomes" id="UP000559256"/>
    </source>
</evidence>
<name>A0A8H5FNV4_9AGAR</name>
<evidence type="ECO:0000256" key="2">
    <source>
        <dbReference type="RuleBase" id="RU363051"/>
    </source>
</evidence>
<evidence type="ECO:0000256" key="1">
    <source>
        <dbReference type="RuleBase" id="RU004241"/>
    </source>
</evidence>
<comment type="similarity">
    <text evidence="1">Belongs to the peroxidase family.</text>
</comment>
<dbReference type="GO" id="GO:0006979">
    <property type="term" value="P:response to oxidative stress"/>
    <property type="evidence" value="ECO:0007669"/>
    <property type="project" value="InterPro"/>
</dbReference>
<dbReference type="OrthoDB" id="5985073at2759"/>
<keyword evidence="2" id="KW-0560">Oxidoreductase</keyword>
<proteinExistence type="inferred from homology"/>
<feature type="compositionally biased region" description="Pro residues" evidence="3">
    <location>
        <begin position="273"/>
        <end position="285"/>
    </location>
</feature>
<dbReference type="Gene3D" id="1.10.520.10">
    <property type="match status" value="1"/>
</dbReference>
<keyword evidence="2" id="KW-0575">Peroxidase</keyword>
<dbReference type="InterPro" id="IPR010255">
    <property type="entry name" value="Haem_peroxidase_sf"/>
</dbReference>
<dbReference type="EMBL" id="JAACJM010000145">
    <property type="protein sequence ID" value="KAF5343258.1"/>
    <property type="molecule type" value="Genomic_DNA"/>
</dbReference>
<dbReference type="SUPFAM" id="SSF48113">
    <property type="entry name" value="Heme-dependent peroxidases"/>
    <property type="match status" value="1"/>
</dbReference>
<dbReference type="GO" id="GO:0004601">
    <property type="term" value="F:peroxidase activity"/>
    <property type="evidence" value="ECO:0007669"/>
    <property type="project" value="UniProtKB-KW"/>
</dbReference>
<dbReference type="Pfam" id="PF00141">
    <property type="entry name" value="peroxidase"/>
    <property type="match status" value="1"/>
</dbReference>
<protein>
    <recommendedName>
        <fullName evidence="2">Peroxidase</fullName>
        <ecNumber evidence="2">1.11.1.-</ecNumber>
    </recommendedName>
</protein>
<dbReference type="GO" id="GO:0046872">
    <property type="term" value="F:metal ion binding"/>
    <property type="evidence" value="ECO:0007669"/>
    <property type="project" value="UniProtKB-UniRule"/>
</dbReference>
<evidence type="ECO:0000313" key="5">
    <source>
        <dbReference type="EMBL" id="KAF5343258.1"/>
    </source>
</evidence>
<gene>
    <name evidence="5" type="ORF">D9758_013389</name>
</gene>
<dbReference type="AlphaFoldDB" id="A0A8H5FNV4"/>
<dbReference type="EC" id="1.11.1.-" evidence="2"/>
<comment type="caution">
    <text evidence="5">The sequence shown here is derived from an EMBL/GenBank/DDBJ whole genome shotgun (WGS) entry which is preliminary data.</text>
</comment>
<dbReference type="InterPro" id="IPR002016">
    <property type="entry name" value="Haem_peroxidase"/>
</dbReference>
<keyword evidence="6" id="KW-1185">Reference proteome</keyword>
<dbReference type="GO" id="GO:0020037">
    <property type="term" value="F:heme binding"/>
    <property type="evidence" value="ECO:0007669"/>
    <property type="project" value="UniProtKB-UniRule"/>
</dbReference>
<evidence type="ECO:0000259" key="4">
    <source>
        <dbReference type="Pfam" id="PF00141"/>
    </source>
</evidence>
<dbReference type="Proteomes" id="UP000559256">
    <property type="component" value="Unassembled WGS sequence"/>
</dbReference>
<accession>A0A8H5FNV4</accession>
<sequence length="293" mass="31821">MSIHDVNTGLGGLDGSIRFELDRAENVGIGMVNTLLNFTSFVSPVISMADTIALGTTFAFAGCGAPYLIPFRGGRIDALSAGPPGVPEPTQSLRVGIRWVELRGLIFLMFDSEEEGDFGSFTGVIKAPQPYNQSVATRYLDGTTQNPLAVSKNESFRSDGSIFASDGNVTMKRLSESKQTFDETCKNLIERMINTVPKNVTLTDVILPIQNKVGLSEFSASTDPKEDDLVFTITLRTIDLPDDPNRTVTFFWTDRRASDSSSSCHHQVACTLPQPPPNSLSPPPHSLIKAYPS</sequence>
<reference evidence="5 6" key="1">
    <citation type="journal article" date="2020" name="ISME J.">
        <title>Uncovering the hidden diversity of litter-decomposition mechanisms in mushroom-forming fungi.</title>
        <authorList>
            <person name="Floudas D."/>
            <person name="Bentzer J."/>
            <person name="Ahren D."/>
            <person name="Johansson T."/>
            <person name="Persson P."/>
            <person name="Tunlid A."/>
        </authorList>
    </citation>
    <scope>NUCLEOTIDE SEQUENCE [LARGE SCALE GENOMIC DNA]</scope>
    <source>
        <strain evidence="5 6">CBS 291.85</strain>
    </source>
</reference>
<feature type="domain" description="Plant heme peroxidase family profile" evidence="4">
    <location>
        <begin position="4"/>
        <end position="96"/>
    </location>
</feature>
<evidence type="ECO:0000256" key="3">
    <source>
        <dbReference type="SAM" id="MobiDB-lite"/>
    </source>
</evidence>